<feature type="region of interest" description="Disordered" evidence="1">
    <location>
        <begin position="26"/>
        <end position="91"/>
    </location>
</feature>
<evidence type="ECO:0000256" key="1">
    <source>
        <dbReference type="SAM" id="MobiDB-lite"/>
    </source>
</evidence>
<name>A0A165M9V1_EXIGL</name>
<protein>
    <submittedName>
        <fullName evidence="2">Uncharacterized protein</fullName>
    </submittedName>
</protein>
<dbReference type="EMBL" id="KV425913">
    <property type="protein sequence ID" value="KZV98965.1"/>
    <property type="molecule type" value="Genomic_DNA"/>
</dbReference>
<dbReference type="AlphaFoldDB" id="A0A165M9V1"/>
<evidence type="ECO:0000313" key="3">
    <source>
        <dbReference type="Proteomes" id="UP000077266"/>
    </source>
</evidence>
<evidence type="ECO:0000313" key="2">
    <source>
        <dbReference type="EMBL" id="KZV98965.1"/>
    </source>
</evidence>
<proteinExistence type="predicted"/>
<reference evidence="2 3" key="1">
    <citation type="journal article" date="2016" name="Mol. Biol. Evol.">
        <title>Comparative Genomics of Early-Diverging Mushroom-Forming Fungi Provides Insights into the Origins of Lignocellulose Decay Capabilities.</title>
        <authorList>
            <person name="Nagy L.G."/>
            <person name="Riley R."/>
            <person name="Tritt A."/>
            <person name="Adam C."/>
            <person name="Daum C."/>
            <person name="Floudas D."/>
            <person name="Sun H."/>
            <person name="Yadav J.S."/>
            <person name="Pangilinan J."/>
            <person name="Larsson K.H."/>
            <person name="Matsuura K."/>
            <person name="Barry K."/>
            <person name="Labutti K."/>
            <person name="Kuo R."/>
            <person name="Ohm R.A."/>
            <person name="Bhattacharya S.S."/>
            <person name="Shirouzu T."/>
            <person name="Yoshinaga Y."/>
            <person name="Martin F.M."/>
            <person name="Grigoriev I.V."/>
            <person name="Hibbett D.S."/>
        </authorList>
    </citation>
    <scope>NUCLEOTIDE SEQUENCE [LARGE SCALE GENOMIC DNA]</scope>
    <source>
        <strain evidence="2 3">HHB12029</strain>
    </source>
</reference>
<dbReference type="InParanoid" id="A0A165M9V1"/>
<gene>
    <name evidence="2" type="ORF">EXIGLDRAFT_265997</name>
</gene>
<feature type="compositionally biased region" description="Basic residues" evidence="1">
    <location>
        <begin position="34"/>
        <end position="45"/>
    </location>
</feature>
<keyword evidence="3" id="KW-1185">Reference proteome</keyword>
<organism evidence="2 3">
    <name type="scientific">Exidia glandulosa HHB12029</name>
    <dbReference type="NCBI Taxonomy" id="1314781"/>
    <lineage>
        <taxon>Eukaryota</taxon>
        <taxon>Fungi</taxon>
        <taxon>Dikarya</taxon>
        <taxon>Basidiomycota</taxon>
        <taxon>Agaricomycotina</taxon>
        <taxon>Agaricomycetes</taxon>
        <taxon>Auriculariales</taxon>
        <taxon>Exidiaceae</taxon>
        <taxon>Exidia</taxon>
    </lineage>
</organism>
<accession>A0A165M9V1</accession>
<dbReference type="Proteomes" id="UP000077266">
    <property type="component" value="Unassembled WGS sequence"/>
</dbReference>
<sequence>MCCHNTQRLQLPLVTLPAVSTQLPSMGLAQSKQPRSRAQAHLRHVWQKDDERRRSLSIGRTRTAELEAEDVGSYAESEPGTGPILSVSTPTIASAGSRPLQERQQTGFSLSSATAVYSSSELDPMALNAKVSPAAVQK</sequence>